<dbReference type="GO" id="GO:0016407">
    <property type="term" value="F:acetyltransferase activity"/>
    <property type="evidence" value="ECO:0007669"/>
    <property type="project" value="InterPro"/>
</dbReference>
<accession>A0A833UNU4</accession>
<comment type="caution">
    <text evidence="2">The sequence shown here is derived from an EMBL/GenBank/DDBJ whole genome shotgun (WGS) entry which is preliminary data.</text>
</comment>
<proteinExistence type="inferred from homology"/>
<dbReference type="InterPro" id="IPR038765">
    <property type="entry name" value="Papain-like_cys_pep_sf"/>
</dbReference>
<protein>
    <submittedName>
        <fullName evidence="2">Arylamine N-acetyltransferase</fullName>
    </submittedName>
</protein>
<dbReference type="AlphaFoldDB" id="A0A833UNU4"/>
<name>A0A833UNU4_ACIBZ</name>
<evidence type="ECO:0000256" key="1">
    <source>
        <dbReference type="ARBA" id="ARBA00006547"/>
    </source>
</evidence>
<evidence type="ECO:0000313" key="2">
    <source>
        <dbReference type="EMBL" id="KAF1024782.1"/>
    </source>
</evidence>
<evidence type="ECO:0000313" key="3">
    <source>
        <dbReference type="Proteomes" id="UP000490535"/>
    </source>
</evidence>
<reference evidence="3" key="1">
    <citation type="journal article" date="2020" name="MBio">
        <title>Horizontal gene transfer to a defensive symbiont with a reduced genome amongst a multipartite beetle microbiome.</title>
        <authorList>
            <person name="Waterworth S.C."/>
            <person name="Florez L.V."/>
            <person name="Rees E.R."/>
            <person name="Hertweck C."/>
            <person name="Kaltenpoth M."/>
            <person name="Kwan J.C."/>
        </authorList>
    </citation>
    <scope>NUCLEOTIDE SEQUENCE [LARGE SCALE GENOMIC DNA]</scope>
</reference>
<dbReference type="Gene3D" id="2.40.128.150">
    <property type="entry name" value="Cysteine proteinases"/>
    <property type="match status" value="1"/>
</dbReference>
<dbReference type="Pfam" id="PF00797">
    <property type="entry name" value="Acetyltransf_2"/>
    <property type="match status" value="1"/>
</dbReference>
<sequence length="289" mass="33022">MSSNMNISERYLIKVGISQDFVPNLDNLKLLFSRHLQRIPFGNVNSFIGDDVLIDPEKVASKLLDQGREGYCLEQNRLTGVALQELGYNAFNVLARVYYQHMPKEAPIRTHLITIVQLEDGQLFLFDPGFGGITPAQVLSLDLIGQTQQTPLEPYRFVPVNDTGLEKNTLTDMTYMLQAYVKDQWINLYALNPERIVAESDIMIANWFISTSPDSLFTQDLIFSIVDEASRVNFRNGKITTYRKNGVIKEQLKTRTEIQETLKTKFKLNVETIPFQKVMQMLAQLGFTN</sequence>
<dbReference type="InterPro" id="IPR001447">
    <property type="entry name" value="Arylamine_N-AcTrfase"/>
</dbReference>
<dbReference type="Gene3D" id="3.30.2140.10">
    <property type="entry name" value="Arylamine N-acetyltransferase"/>
    <property type="match status" value="1"/>
</dbReference>
<gene>
    <name evidence="2" type="primary">nat</name>
    <name evidence="2" type="ORF">GAK29_02358</name>
</gene>
<dbReference type="PANTHER" id="PTHR11786">
    <property type="entry name" value="N-HYDROXYARYLAMINE O-ACETYLTRANSFERASE"/>
    <property type="match status" value="1"/>
</dbReference>
<dbReference type="EMBL" id="WNDP01000053">
    <property type="protein sequence ID" value="KAF1024782.1"/>
    <property type="molecule type" value="Genomic_DNA"/>
</dbReference>
<dbReference type="PANTHER" id="PTHR11786:SF0">
    <property type="entry name" value="ARYLAMINE N-ACETYLTRANSFERASE 4-RELATED"/>
    <property type="match status" value="1"/>
</dbReference>
<dbReference type="Proteomes" id="UP000490535">
    <property type="component" value="Unassembled WGS sequence"/>
</dbReference>
<dbReference type="SUPFAM" id="SSF54001">
    <property type="entry name" value="Cysteine proteinases"/>
    <property type="match status" value="1"/>
</dbReference>
<comment type="similarity">
    <text evidence="1">Belongs to the arylamine N-acetyltransferase family.</text>
</comment>
<keyword evidence="2" id="KW-0808">Transferase</keyword>
<organism evidence="2 3">
    <name type="scientific">Acinetobacter bereziniae</name>
    <name type="common">Acinetobacter genomosp. 10</name>
    <dbReference type="NCBI Taxonomy" id="106648"/>
    <lineage>
        <taxon>Bacteria</taxon>
        <taxon>Pseudomonadati</taxon>
        <taxon>Pseudomonadota</taxon>
        <taxon>Gammaproteobacteria</taxon>
        <taxon>Moraxellales</taxon>
        <taxon>Moraxellaceae</taxon>
        <taxon>Acinetobacter</taxon>
    </lineage>
</organism>